<name>A0ABN7WIK4_GIGMA</name>
<organism evidence="1 2">
    <name type="scientific">Gigaspora margarita</name>
    <dbReference type="NCBI Taxonomy" id="4874"/>
    <lineage>
        <taxon>Eukaryota</taxon>
        <taxon>Fungi</taxon>
        <taxon>Fungi incertae sedis</taxon>
        <taxon>Mucoromycota</taxon>
        <taxon>Glomeromycotina</taxon>
        <taxon>Glomeromycetes</taxon>
        <taxon>Diversisporales</taxon>
        <taxon>Gigasporaceae</taxon>
        <taxon>Gigaspora</taxon>
    </lineage>
</organism>
<accession>A0ABN7WIK4</accession>
<dbReference type="EMBL" id="CAJVQB010047050">
    <property type="protein sequence ID" value="CAG8833293.1"/>
    <property type="molecule type" value="Genomic_DNA"/>
</dbReference>
<comment type="caution">
    <text evidence="1">The sequence shown here is derived from an EMBL/GenBank/DDBJ whole genome shotgun (WGS) entry which is preliminary data.</text>
</comment>
<evidence type="ECO:0000313" key="1">
    <source>
        <dbReference type="EMBL" id="CAG8833293.1"/>
    </source>
</evidence>
<reference evidence="1 2" key="1">
    <citation type="submission" date="2021-06" db="EMBL/GenBank/DDBJ databases">
        <authorList>
            <person name="Kallberg Y."/>
            <person name="Tangrot J."/>
            <person name="Rosling A."/>
        </authorList>
    </citation>
    <scope>NUCLEOTIDE SEQUENCE [LARGE SCALE GENOMIC DNA]</scope>
    <source>
        <strain evidence="1 2">120-4 pot B 10/14</strain>
    </source>
</reference>
<keyword evidence="2" id="KW-1185">Reference proteome</keyword>
<gene>
    <name evidence="1" type="ORF">GMARGA_LOCUS31477</name>
</gene>
<evidence type="ECO:0000313" key="2">
    <source>
        <dbReference type="Proteomes" id="UP000789901"/>
    </source>
</evidence>
<protein>
    <submittedName>
        <fullName evidence="1">5984_t:CDS:1</fullName>
    </submittedName>
</protein>
<dbReference type="Proteomes" id="UP000789901">
    <property type="component" value="Unassembled WGS sequence"/>
</dbReference>
<sequence>MELARRTSNTNIARYYSLDLAILGHWVKKFFQDPSFSSSQRNSLRIGSEHHVFFSEEEANFTNE</sequence>
<feature type="non-terminal residue" evidence="1">
    <location>
        <position position="1"/>
    </location>
</feature>
<proteinExistence type="predicted"/>